<comment type="caution">
    <text evidence="9">The sequence shown here is derived from an EMBL/GenBank/DDBJ whole genome shotgun (WGS) entry which is preliminary data.</text>
</comment>
<dbReference type="Pfam" id="PF00172">
    <property type="entry name" value="Zn_clus"/>
    <property type="match status" value="1"/>
</dbReference>
<evidence type="ECO:0000256" key="7">
    <source>
        <dbReference type="SAM" id="MobiDB-lite"/>
    </source>
</evidence>
<dbReference type="GO" id="GO:0003677">
    <property type="term" value="F:DNA binding"/>
    <property type="evidence" value="ECO:0007669"/>
    <property type="project" value="UniProtKB-KW"/>
</dbReference>
<dbReference type="SUPFAM" id="SSF57701">
    <property type="entry name" value="Zn2/Cys6 DNA-binding domain"/>
    <property type="match status" value="1"/>
</dbReference>
<dbReference type="Proteomes" id="UP001213681">
    <property type="component" value="Unassembled WGS sequence"/>
</dbReference>
<organism evidence="9 10">
    <name type="scientific">Penicillium daleae</name>
    <dbReference type="NCBI Taxonomy" id="63821"/>
    <lineage>
        <taxon>Eukaryota</taxon>
        <taxon>Fungi</taxon>
        <taxon>Dikarya</taxon>
        <taxon>Ascomycota</taxon>
        <taxon>Pezizomycotina</taxon>
        <taxon>Eurotiomycetes</taxon>
        <taxon>Eurotiomycetidae</taxon>
        <taxon>Eurotiales</taxon>
        <taxon>Aspergillaceae</taxon>
        <taxon>Penicillium</taxon>
    </lineage>
</organism>
<dbReference type="InterPro" id="IPR050613">
    <property type="entry name" value="Sec_Metabolite_Reg"/>
</dbReference>
<name>A0AAD6CCM7_9EURO</name>
<keyword evidence="5" id="KW-0804">Transcription</keyword>
<reference evidence="9" key="2">
    <citation type="journal article" date="2023" name="IMA Fungus">
        <title>Comparative genomic study of the Penicillium genus elucidates a diverse pangenome and 15 lateral gene transfer events.</title>
        <authorList>
            <person name="Petersen C."/>
            <person name="Sorensen T."/>
            <person name="Nielsen M.R."/>
            <person name="Sondergaard T.E."/>
            <person name="Sorensen J.L."/>
            <person name="Fitzpatrick D.A."/>
            <person name="Frisvad J.C."/>
            <person name="Nielsen K.L."/>
        </authorList>
    </citation>
    <scope>NUCLEOTIDE SEQUENCE</scope>
    <source>
        <strain evidence="9">IBT 16125</strain>
    </source>
</reference>
<evidence type="ECO:0000256" key="3">
    <source>
        <dbReference type="ARBA" id="ARBA00023015"/>
    </source>
</evidence>
<dbReference type="RefSeq" id="XP_056768482.1">
    <property type="nucleotide sequence ID" value="XM_056907075.1"/>
</dbReference>
<reference evidence="9" key="1">
    <citation type="submission" date="2022-12" db="EMBL/GenBank/DDBJ databases">
        <authorList>
            <person name="Petersen C."/>
        </authorList>
    </citation>
    <scope>NUCLEOTIDE SEQUENCE</scope>
    <source>
        <strain evidence="9">IBT 16125</strain>
    </source>
</reference>
<dbReference type="CDD" id="cd00067">
    <property type="entry name" value="GAL4"/>
    <property type="match status" value="1"/>
</dbReference>
<dbReference type="PANTHER" id="PTHR31001:SF50">
    <property type="entry name" value="ZN(II)2CYS6 TRANSCRIPTION FACTOR (EUROFUNG)"/>
    <property type="match status" value="1"/>
</dbReference>
<evidence type="ECO:0000256" key="6">
    <source>
        <dbReference type="ARBA" id="ARBA00023242"/>
    </source>
</evidence>
<dbReference type="InterPro" id="IPR001138">
    <property type="entry name" value="Zn2Cys6_DnaBD"/>
</dbReference>
<evidence type="ECO:0000256" key="5">
    <source>
        <dbReference type="ARBA" id="ARBA00023163"/>
    </source>
</evidence>
<evidence type="ECO:0000256" key="4">
    <source>
        <dbReference type="ARBA" id="ARBA00023125"/>
    </source>
</evidence>
<sequence>MAEEPDEIIDSQAPHGDGSTFPPRSCYDCHRRKVKCSKVRPCDNCVRLGVECTFPPPGRKPRKISKKPKNADLFSRLSFLERQVQNLSASNVVFVPSKSHLEGLVDQQSPDRNHNFESSPAEHHPSDLERRSAQTVQTQNEAHNEEPGAASSPSATNTLTHQFGQLFMDRNSGQSQYVSNDVLTDLGSQIKELRGLFESVPSPNPSLSSDEDPLSPTLTPSSDNSNLFLFGYYAQAHSLRSYHPTPTDAYVLLDIFAQNIAPLILIVHKPVLRSLIHTACTAPEQLDRGSEALTFAVYFAAVSSITREQCLTYFSTDHAILVQRYRFAVEQALSRAGFINTKKLIVVQAAVLFLTCACHPKDGRFVWTMIGLITRLGLGLGLHRDGGHFGLSPFETEMRRRLWWYIYLLDVQASEYQATSPQIREGDYDTQLPSNLNDSDWSLDLENPPQERTGFTDMTLTLVRCRILMAHCKLMQMKNPTEGDHALLFKNRNGAIDELRTTLDLQYLQYCDVQIPIHWVVATIARVAVSRLWLVSHFSLLNSPGFDPNLLPDQCDILVRTAIEVLEFVYLLETHPKTKQWTWLFQGHAQWQSFAFVLSELYARPTSPLSGRAWAAVMKVFERWKQPGYEKEGLIMRILERLMNRAASIRDQVRALTVPLVLEFNPPSSSNVDLPANLETEYPTSVAPPNTNGLDIFRDVLSNVDLYQWGLK</sequence>
<dbReference type="GO" id="GO:0006351">
    <property type="term" value="P:DNA-templated transcription"/>
    <property type="evidence" value="ECO:0007669"/>
    <property type="project" value="InterPro"/>
</dbReference>
<dbReference type="AlphaFoldDB" id="A0AAD6CCM7"/>
<proteinExistence type="predicted"/>
<dbReference type="Pfam" id="PF04082">
    <property type="entry name" value="Fungal_trans"/>
    <property type="match status" value="1"/>
</dbReference>
<feature type="region of interest" description="Disordered" evidence="7">
    <location>
        <begin position="1"/>
        <end position="22"/>
    </location>
</feature>
<keyword evidence="2" id="KW-0479">Metal-binding</keyword>
<dbReference type="SMART" id="SM00066">
    <property type="entry name" value="GAL4"/>
    <property type="match status" value="1"/>
</dbReference>
<dbReference type="InterPro" id="IPR036864">
    <property type="entry name" value="Zn2-C6_fun-type_DNA-bd_sf"/>
</dbReference>
<keyword evidence="10" id="KW-1185">Reference proteome</keyword>
<dbReference type="PROSITE" id="PS00463">
    <property type="entry name" value="ZN2_CY6_FUNGAL_1"/>
    <property type="match status" value="1"/>
</dbReference>
<accession>A0AAD6CCM7</accession>
<dbReference type="Gene3D" id="4.10.240.10">
    <property type="entry name" value="Zn(2)-C6 fungal-type DNA-binding domain"/>
    <property type="match status" value="1"/>
</dbReference>
<comment type="subcellular location">
    <subcellularLocation>
        <location evidence="1">Nucleus</location>
    </subcellularLocation>
</comment>
<keyword evidence="6" id="KW-0539">Nucleus</keyword>
<feature type="region of interest" description="Disordered" evidence="7">
    <location>
        <begin position="105"/>
        <end position="157"/>
    </location>
</feature>
<dbReference type="CDD" id="cd12148">
    <property type="entry name" value="fungal_TF_MHR"/>
    <property type="match status" value="1"/>
</dbReference>
<dbReference type="SMART" id="SM00906">
    <property type="entry name" value="Fungal_trans"/>
    <property type="match status" value="1"/>
</dbReference>
<evidence type="ECO:0000256" key="1">
    <source>
        <dbReference type="ARBA" id="ARBA00004123"/>
    </source>
</evidence>
<dbReference type="GO" id="GO:0005634">
    <property type="term" value="C:nucleus"/>
    <property type="evidence" value="ECO:0007669"/>
    <property type="project" value="UniProtKB-SubCell"/>
</dbReference>
<feature type="region of interest" description="Disordered" evidence="7">
    <location>
        <begin position="198"/>
        <end position="220"/>
    </location>
</feature>
<feature type="domain" description="Zn(2)-C6 fungal-type" evidence="8">
    <location>
        <begin position="25"/>
        <end position="54"/>
    </location>
</feature>
<dbReference type="InterPro" id="IPR007219">
    <property type="entry name" value="XnlR_reg_dom"/>
</dbReference>
<evidence type="ECO:0000259" key="8">
    <source>
        <dbReference type="PROSITE" id="PS50048"/>
    </source>
</evidence>
<keyword evidence="3" id="KW-0805">Transcription regulation</keyword>
<dbReference type="PANTHER" id="PTHR31001">
    <property type="entry name" value="UNCHARACTERIZED TRANSCRIPTIONAL REGULATORY PROTEIN"/>
    <property type="match status" value="1"/>
</dbReference>
<gene>
    <name evidence="9" type="ORF">N7458_003693</name>
</gene>
<feature type="compositionally biased region" description="Basic and acidic residues" evidence="7">
    <location>
        <begin position="105"/>
        <end position="132"/>
    </location>
</feature>
<dbReference type="GO" id="GO:0000981">
    <property type="term" value="F:DNA-binding transcription factor activity, RNA polymerase II-specific"/>
    <property type="evidence" value="ECO:0007669"/>
    <property type="project" value="InterPro"/>
</dbReference>
<dbReference type="GeneID" id="81597318"/>
<evidence type="ECO:0000313" key="9">
    <source>
        <dbReference type="EMBL" id="KAJ5456110.1"/>
    </source>
</evidence>
<keyword evidence="4" id="KW-0238">DNA-binding</keyword>
<dbReference type="EMBL" id="JAPVEA010000003">
    <property type="protein sequence ID" value="KAJ5456110.1"/>
    <property type="molecule type" value="Genomic_DNA"/>
</dbReference>
<protein>
    <recommendedName>
        <fullName evidence="8">Zn(2)-C6 fungal-type domain-containing protein</fullName>
    </recommendedName>
</protein>
<evidence type="ECO:0000256" key="2">
    <source>
        <dbReference type="ARBA" id="ARBA00022723"/>
    </source>
</evidence>
<evidence type="ECO:0000313" key="10">
    <source>
        <dbReference type="Proteomes" id="UP001213681"/>
    </source>
</evidence>
<dbReference type="GO" id="GO:0008270">
    <property type="term" value="F:zinc ion binding"/>
    <property type="evidence" value="ECO:0007669"/>
    <property type="project" value="InterPro"/>
</dbReference>
<dbReference type="PROSITE" id="PS50048">
    <property type="entry name" value="ZN2_CY6_FUNGAL_2"/>
    <property type="match status" value="1"/>
</dbReference>